<evidence type="ECO:0000256" key="4">
    <source>
        <dbReference type="ARBA" id="ARBA00022692"/>
    </source>
</evidence>
<keyword evidence="6 7" id="KW-0472">Membrane</keyword>
<keyword evidence="10" id="KW-1185">Reference proteome</keyword>
<keyword evidence="7" id="KW-0997">Cell inner membrane</keyword>
<evidence type="ECO:0000256" key="1">
    <source>
        <dbReference type="ARBA" id="ARBA00004651"/>
    </source>
</evidence>
<feature type="transmembrane region" description="Helical" evidence="7">
    <location>
        <begin position="91"/>
        <end position="108"/>
    </location>
</feature>
<reference evidence="9 10" key="1">
    <citation type="submission" date="2020-08" db="EMBL/GenBank/DDBJ databases">
        <title>Functional genomics of gut bacteria from endangered species of beetles.</title>
        <authorList>
            <person name="Carlos-Shanley C."/>
        </authorList>
    </citation>
    <scope>NUCLEOTIDE SEQUENCE [LARGE SCALE GENOMIC DNA]</scope>
    <source>
        <strain evidence="9 10">S00123</strain>
    </source>
</reference>
<evidence type="ECO:0000313" key="10">
    <source>
        <dbReference type="Proteomes" id="UP000539957"/>
    </source>
</evidence>
<dbReference type="EMBL" id="JACHKY010000002">
    <property type="protein sequence ID" value="MBB4797728.1"/>
    <property type="molecule type" value="Genomic_DNA"/>
</dbReference>
<protein>
    <recommendedName>
        <fullName evidence="7">Protein MgtC</fullName>
    </recommendedName>
</protein>
<proteinExistence type="inferred from homology"/>
<comment type="caution">
    <text evidence="9">The sequence shown here is derived from an EMBL/GenBank/DDBJ whole genome shotgun (WGS) entry which is preliminary data.</text>
</comment>
<dbReference type="InterPro" id="IPR003416">
    <property type="entry name" value="MgtC/SapB/SrpB/YhiD_fam"/>
</dbReference>
<keyword evidence="3" id="KW-1003">Cell membrane</keyword>
<evidence type="ECO:0000256" key="2">
    <source>
        <dbReference type="ARBA" id="ARBA00009298"/>
    </source>
</evidence>
<name>A0A7W7IP42_9CAUL</name>
<dbReference type="InterPro" id="IPR049177">
    <property type="entry name" value="MgtC_SapB_SrpB_YhiD_N"/>
</dbReference>
<dbReference type="AlphaFoldDB" id="A0A7W7IP42"/>
<comment type="similarity">
    <text evidence="2 7">Belongs to the MgtC/SapB family.</text>
</comment>
<feature type="transmembrane region" description="Helical" evidence="7">
    <location>
        <begin position="65"/>
        <end position="85"/>
    </location>
</feature>
<evidence type="ECO:0000259" key="8">
    <source>
        <dbReference type="Pfam" id="PF02308"/>
    </source>
</evidence>
<evidence type="ECO:0000313" key="9">
    <source>
        <dbReference type="EMBL" id="MBB4797728.1"/>
    </source>
</evidence>
<dbReference type="Pfam" id="PF02308">
    <property type="entry name" value="MgtC"/>
    <property type="match status" value="1"/>
</dbReference>
<sequence length="190" mass="20616">MLVSLASALLMLAAVQQLAWLRDTPTDLIRIDPVRMAHGVLTGIGFLGAGVIFREGASIRGLTTAASLWITSALGMLFGVGFYGLGAAGTLAAVAVLGAVSLTELLVPQRRYLDLVVRFRATDAPRSDEFRHWLRGYGVVADSLEQHCAAGEKVHKLRLRCERGMRLEALAADLEKRTDVVSYSIIHTMR</sequence>
<keyword evidence="5 7" id="KW-1133">Transmembrane helix</keyword>
<dbReference type="PANTHER" id="PTHR33778:SF1">
    <property type="entry name" value="MAGNESIUM TRANSPORTER YHID-RELATED"/>
    <property type="match status" value="1"/>
</dbReference>
<keyword evidence="4 7" id="KW-0812">Transmembrane</keyword>
<dbReference type="PRINTS" id="PR01837">
    <property type="entry name" value="MGTCSAPBPROT"/>
</dbReference>
<evidence type="ECO:0000256" key="3">
    <source>
        <dbReference type="ARBA" id="ARBA00022475"/>
    </source>
</evidence>
<accession>A0A7W7IP42</accession>
<evidence type="ECO:0000256" key="7">
    <source>
        <dbReference type="RuleBase" id="RU365041"/>
    </source>
</evidence>
<organism evidence="9 10">
    <name type="scientific">Brevundimonas bullata</name>
    <dbReference type="NCBI Taxonomy" id="13160"/>
    <lineage>
        <taxon>Bacteria</taxon>
        <taxon>Pseudomonadati</taxon>
        <taxon>Pseudomonadota</taxon>
        <taxon>Alphaproteobacteria</taxon>
        <taxon>Caulobacterales</taxon>
        <taxon>Caulobacteraceae</taxon>
        <taxon>Brevundimonas</taxon>
    </lineage>
</organism>
<dbReference type="Proteomes" id="UP000539957">
    <property type="component" value="Unassembled WGS sequence"/>
</dbReference>
<evidence type="ECO:0000256" key="5">
    <source>
        <dbReference type="ARBA" id="ARBA00022989"/>
    </source>
</evidence>
<gene>
    <name evidence="9" type="ORF">HNP32_001452</name>
</gene>
<dbReference type="GO" id="GO:0005886">
    <property type="term" value="C:plasma membrane"/>
    <property type="evidence" value="ECO:0007669"/>
    <property type="project" value="UniProtKB-SubCell"/>
</dbReference>
<evidence type="ECO:0000256" key="6">
    <source>
        <dbReference type="ARBA" id="ARBA00023136"/>
    </source>
</evidence>
<dbReference type="PANTHER" id="PTHR33778">
    <property type="entry name" value="PROTEIN MGTC"/>
    <property type="match status" value="1"/>
</dbReference>
<feature type="transmembrane region" description="Helical" evidence="7">
    <location>
        <begin position="37"/>
        <end position="53"/>
    </location>
</feature>
<comment type="subcellular location">
    <subcellularLocation>
        <location evidence="7">Cell inner membrane</location>
        <topology evidence="7">Multi-pass membrane protein</topology>
    </subcellularLocation>
    <subcellularLocation>
        <location evidence="1">Cell membrane</location>
        <topology evidence="1">Multi-pass membrane protein</topology>
    </subcellularLocation>
</comment>
<feature type="domain" description="MgtC/SapB/SrpB/YhiD N-terminal" evidence="8">
    <location>
        <begin position="1"/>
        <end position="100"/>
    </location>
</feature>